<dbReference type="InterPro" id="IPR017853">
    <property type="entry name" value="GH"/>
</dbReference>
<dbReference type="InterPro" id="IPR023232">
    <property type="entry name" value="Glyco_hydro_2_AS"/>
</dbReference>
<feature type="domain" description="Beta galactosidase small chain/" evidence="11">
    <location>
        <begin position="756"/>
        <end position="1033"/>
    </location>
</feature>
<comment type="cofactor">
    <cofactor evidence="2">
        <name>Ca(2+)</name>
        <dbReference type="ChEBI" id="CHEBI:29108"/>
    </cofactor>
</comment>
<dbReference type="InterPro" id="IPR013783">
    <property type="entry name" value="Ig-like_fold"/>
</dbReference>
<dbReference type="PANTHER" id="PTHR46323:SF2">
    <property type="entry name" value="BETA-GALACTOSIDASE"/>
    <property type="match status" value="1"/>
</dbReference>
<evidence type="ECO:0000256" key="5">
    <source>
        <dbReference type="ARBA" id="ARBA00012756"/>
    </source>
</evidence>
<evidence type="ECO:0000256" key="2">
    <source>
        <dbReference type="ARBA" id="ARBA00001913"/>
    </source>
</evidence>
<dbReference type="InterPro" id="IPR006104">
    <property type="entry name" value="Glyco_hydro_2_N"/>
</dbReference>
<accession>A0A2X2RXB0</accession>
<evidence type="ECO:0000256" key="8">
    <source>
        <dbReference type="ARBA" id="ARBA00023295"/>
    </source>
</evidence>
<dbReference type="SUPFAM" id="SSF74650">
    <property type="entry name" value="Galactose mutarotase-like"/>
    <property type="match status" value="1"/>
</dbReference>
<reference evidence="12 13" key="1">
    <citation type="submission" date="2018-06" db="EMBL/GenBank/DDBJ databases">
        <authorList>
            <consortium name="Pathogen Informatics"/>
            <person name="Doyle S."/>
        </authorList>
    </citation>
    <scope>NUCLEOTIDE SEQUENCE [LARGE SCALE GENOMIC DNA]</scope>
    <source>
        <strain evidence="12 13">NCTC11546</strain>
    </source>
</reference>
<dbReference type="GO" id="GO:0009341">
    <property type="term" value="C:beta-galactosidase complex"/>
    <property type="evidence" value="ECO:0007669"/>
    <property type="project" value="InterPro"/>
</dbReference>
<dbReference type="GO" id="GO:0004565">
    <property type="term" value="F:beta-galactosidase activity"/>
    <property type="evidence" value="ECO:0007669"/>
    <property type="project" value="UniProtKB-EC"/>
</dbReference>
<dbReference type="InterPro" id="IPR008979">
    <property type="entry name" value="Galactose-bd-like_sf"/>
</dbReference>
<dbReference type="EC" id="3.2.1.23" evidence="5 10"/>
<dbReference type="InterPro" id="IPR050347">
    <property type="entry name" value="Bact_Beta-galactosidase"/>
</dbReference>
<evidence type="ECO:0000256" key="9">
    <source>
        <dbReference type="ARBA" id="ARBA00032230"/>
    </source>
</evidence>
<organism evidence="12 13">
    <name type="scientific">Capnocytophaga ochracea</name>
    <dbReference type="NCBI Taxonomy" id="1018"/>
    <lineage>
        <taxon>Bacteria</taxon>
        <taxon>Pseudomonadati</taxon>
        <taxon>Bacteroidota</taxon>
        <taxon>Flavobacteriia</taxon>
        <taxon>Flavobacteriales</taxon>
        <taxon>Flavobacteriaceae</taxon>
        <taxon>Capnocytophaga</taxon>
    </lineage>
</organism>
<comment type="subunit">
    <text evidence="4">Monomer.</text>
</comment>
<dbReference type="InterPro" id="IPR036156">
    <property type="entry name" value="Beta-gal/glucu_dom_sf"/>
</dbReference>
<comment type="catalytic activity">
    <reaction evidence="1 10">
        <text>Hydrolysis of terminal non-reducing beta-D-galactose residues in beta-D-galactosides.</text>
        <dbReference type="EC" id="3.2.1.23"/>
    </reaction>
</comment>
<dbReference type="Proteomes" id="UP000249891">
    <property type="component" value="Unassembled WGS sequence"/>
</dbReference>
<dbReference type="InterPro" id="IPR004199">
    <property type="entry name" value="B-gal_small/dom_5"/>
</dbReference>
<evidence type="ECO:0000313" key="12">
    <source>
        <dbReference type="EMBL" id="SQA79065.1"/>
    </source>
</evidence>
<dbReference type="Pfam" id="PF02929">
    <property type="entry name" value="Bgal_small_N"/>
    <property type="match status" value="1"/>
</dbReference>
<dbReference type="Pfam" id="PF02836">
    <property type="entry name" value="Glyco_hydro_2_C"/>
    <property type="match status" value="1"/>
</dbReference>
<evidence type="ECO:0000256" key="7">
    <source>
        <dbReference type="ARBA" id="ARBA00022837"/>
    </source>
</evidence>
<dbReference type="InterPro" id="IPR006103">
    <property type="entry name" value="Glyco_hydro_2_cat"/>
</dbReference>
<dbReference type="PANTHER" id="PTHR46323">
    <property type="entry name" value="BETA-GALACTOSIDASE"/>
    <property type="match status" value="1"/>
</dbReference>
<dbReference type="Gene3D" id="3.20.20.80">
    <property type="entry name" value="Glycosidases"/>
    <property type="match status" value="1"/>
</dbReference>
<dbReference type="PROSITE" id="PS00719">
    <property type="entry name" value="GLYCOSYL_HYDROL_F2_1"/>
    <property type="match status" value="1"/>
</dbReference>
<dbReference type="GO" id="GO:0030246">
    <property type="term" value="F:carbohydrate binding"/>
    <property type="evidence" value="ECO:0007669"/>
    <property type="project" value="InterPro"/>
</dbReference>
<comment type="similarity">
    <text evidence="3 10">Belongs to the glycosyl hydrolase 2 family.</text>
</comment>
<evidence type="ECO:0000259" key="11">
    <source>
        <dbReference type="SMART" id="SM01038"/>
    </source>
</evidence>
<dbReference type="EMBL" id="UARG01000017">
    <property type="protein sequence ID" value="SQA79065.1"/>
    <property type="molecule type" value="Genomic_DNA"/>
</dbReference>
<evidence type="ECO:0000313" key="13">
    <source>
        <dbReference type="Proteomes" id="UP000249891"/>
    </source>
</evidence>
<dbReference type="Pfam" id="PF16353">
    <property type="entry name" value="LacZ_4"/>
    <property type="match status" value="1"/>
</dbReference>
<dbReference type="InterPro" id="IPR032312">
    <property type="entry name" value="LacZ_4"/>
</dbReference>
<sequence>MKNYLYIIISFFLTIVSYAQHLDSIFENPALQEINRMPMRASYFPFENIAKAKNGTIEQSARFLNLNGLWSFLWKEDYRQLPKDFYKTNFNESQWKKIPVPSNWEVQGYGVPIYVNASYEFNQKNPTPPDIPDSLQQNAGLYRKTFDLPTSWLGEKVYLHLGAVKSAFKLYINGKFVGMGKDSKLASEFDITPYITKGKNLIAMEVRRWTDASYLECQDMWRFSGISRDCYLYMRPKVHLYNLSISAGLNKNYTNGKLTTLVEVWNETPSDASKYQVEVSLFDKEQLLYEEQKETIGLKKAFGKTELQFEAQLPQVRAWSAETPYLYRLQMVLYDAEGKVKEVVSRPIGFRTIEIEGANILVNGKRVLFKGVNRHETDPHTGQVVSQEQMENDVKQMKALNFNAVRTSHYPNDPYFYDLCDKYGLYVMDEANIESHGMHYEMDKTIGNDPVWEYAHLLRMERMVKRDKNHPSVLFWSMGNESGNGWNFYKGYQHIKGLDSSRPIHYELAHYDWNTDIESRMYRRIPFLIDYALSNHTKPFLQCEYAHAMGNSVGNFQEYWDVYEHYPKLQGGFIWDFIDQGLYKTLPNGKKIVTYGGDYGDKNTPSDNNFLINGVIASDRSWHPHAYEVRKVQQEIGFQYQNNQLKLRNKHFFKDLLNYEIHWQLLKEGVPVQSGNITNLIVLPQSEATFLLPPLKIDDKAEYILQCTARLKQDEGLLKKGTELAFAEFPLTSYTPQKAIADTTLLEVDETTSHILLHNKHYTAKIDKQTGKWVSFQVKNEELFAPEGLEVNLWRAGTDNDFGAGLPKKLQQLQEADKKADSVRISVEKLNSGQVKITLRKRLVEGTIDYTQELLFDGKPSVTVSNHFKPLKNDKTLTFKIGNHLTLLPFQRIQWYGRGPWESYWDRKTSAMIGLYEGTIANQYYPYVRPQENGNKTDVRWAKLSKKKGVNIAIYSTGSLLNINALPYSPAQLFPGIEKGQTHAGELTPDKYTHLDIDLQQLGLGGDNSWGNLPMEQYLLYLYQPYSYSYRIEAF</sequence>
<dbReference type="GO" id="GO:0005990">
    <property type="term" value="P:lactose catabolic process"/>
    <property type="evidence" value="ECO:0007669"/>
    <property type="project" value="TreeGrafter"/>
</dbReference>
<dbReference type="InterPro" id="IPR006102">
    <property type="entry name" value="Ig-like_GH2"/>
</dbReference>
<gene>
    <name evidence="12" type="primary">lacZ_4</name>
    <name evidence="12" type="ORF">NCTC11546_02319</name>
</gene>
<evidence type="ECO:0000256" key="6">
    <source>
        <dbReference type="ARBA" id="ARBA00022801"/>
    </source>
</evidence>
<dbReference type="SMART" id="SM01038">
    <property type="entry name" value="Bgal_small_N"/>
    <property type="match status" value="1"/>
</dbReference>
<evidence type="ECO:0000256" key="1">
    <source>
        <dbReference type="ARBA" id="ARBA00001412"/>
    </source>
</evidence>
<dbReference type="Pfam" id="PF02837">
    <property type="entry name" value="Glyco_hydro_2_N"/>
    <property type="match status" value="1"/>
</dbReference>
<dbReference type="SUPFAM" id="SSF49303">
    <property type="entry name" value="beta-Galactosidase/glucuronidase domain"/>
    <property type="match status" value="2"/>
</dbReference>
<dbReference type="AlphaFoldDB" id="A0A2X2RXB0"/>
<dbReference type="InterPro" id="IPR006101">
    <property type="entry name" value="Glyco_hydro_2"/>
</dbReference>
<dbReference type="SUPFAM" id="SSF49785">
    <property type="entry name" value="Galactose-binding domain-like"/>
    <property type="match status" value="1"/>
</dbReference>
<protein>
    <recommendedName>
        <fullName evidence="5 10">Beta-galactosidase</fullName>
        <ecNumber evidence="5 10">3.2.1.23</ecNumber>
    </recommendedName>
    <alternativeName>
        <fullName evidence="9 10">Lactase</fullName>
    </alternativeName>
</protein>
<dbReference type="InterPro" id="IPR014718">
    <property type="entry name" value="GH-type_carb-bd"/>
</dbReference>
<dbReference type="SUPFAM" id="SSF51445">
    <property type="entry name" value="(Trans)glycosidases"/>
    <property type="match status" value="1"/>
</dbReference>
<dbReference type="PRINTS" id="PR00132">
    <property type="entry name" value="GLHYDRLASE2"/>
</dbReference>
<dbReference type="InterPro" id="IPR023230">
    <property type="entry name" value="Glyco_hydro_2_CS"/>
</dbReference>
<dbReference type="RefSeq" id="WP_128091969.1">
    <property type="nucleotide sequence ID" value="NZ_UARG01000017.1"/>
</dbReference>
<keyword evidence="7" id="KW-0106">Calcium</keyword>
<dbReference type="Gene3D" id="2.60.120.260">
    <property type="entry name" value="Galactose-binding domain-like"/>
    <property type="match status" value="1"/>
</dbReference>
<name>A0A2X2RXB0_CAPOC</name>
<keyword evidence="6 10" id="KW-0378">Hydrolase</keyword>
<evidence type="ECO:0000256" key="3">
    <source>
        <dbReference type="ARBA" id="ARBA00007401"/>
    </source>
</evidence>
<dbReference type="Gene3D" id="2.70.98.10">
    <property type="match status" value="1"/>
</dbReference>
<dbReference type="Gene3D" id="2.60.40.10">
    <property type="entry name" value="Immunoglobulins"/>
    <property type="match status" value="2"/>
</dbReference>
<keyword evidence="8 10" id="KW-0326">Glycosidase</keyword>
<dbReference type="PROSITE" id="PS00608">
    <property type="entry name" value="GLYCOSYL_HYDROL_F2_2"/>
    <property type="match status" value="1"/>
</dbReference>
<evidence type="ECO:0000256" key="10">
    <source>
        <dbReference type="RuleBase" id="RU361154"/>
    </source>
</evidence>
<dbReference type="Pfam" id="PF00703">
    <property type="entry name" value="Glyco_hydro_2"/>
    <property type="match status" value="1"/>
</dbReference>
<proteinExistence type="inferred from homology"/>
<dbReference type="InterPro" id="IPR011013">
    <property type="entry name" value="Gal_mutarotase_sf_dom"/>
</dbReference>
<evidence type="ECO:0000256" key="4">
    <source>
        <dbReference type="ARBA" id="ARBA00011245"/>
    </source>
</evidence>